<protein>
    <submittedName>
        <fullName evidence="2">Hydrolase</fullName>
    </submittedName>
</protein>
<evidence type="ECO:0000256" key="1">
    <source>
        <dbReference type="SAM" id="Phobius"/>
    </source>
</evidence>
<feature type="transmembrane region" description="Helical" evidence="1">
    <location>
        <begin position="44"/>
        <end position="63"/>
    </location>
</feature>
<accession>A0A3M7RGG8</accession>
<keyword evidence="1" id="KW-1133">Transmembrane helix</keyword>
<gene>
    <name evidence="2" type="ORF">BpHYR1_013755</name>
</gene>
<keyword evidence="3" id="KW-1185">Reference proteome</keyword>
<feature type="transmembrane region" description="Helical" evidence="1">
    <location>
        <begin position="153"/>
        <end position="171"/>
    </location>
</feature>
<keyword evidence="1" id="KW-0812">Transmembrane</keyword>
<feature type="transmembrane region" description="Helical" evidence="1">
    <location>
        <begin position="12"/>
        <end position="32"/>
    </location>
</feature>
<dbReference type="GO" id="GO:0016787">
    <property type="term" value="F:hydrolase activity"/>
    <property type="evidence" value="ECO:0007669"/>
    <property type="project" value="UniProtKB-KW"/>
</dbReference>
<evidence type="ECO:0000313" key="3">
    <source>
        <dbReference type="Proteomes" id="UP000276133"/>
    </source>
</evidence>
<dbReference type="Proteomes" id="UP000276133">
    <property type="component" value="Unassembled WGS sequence"/>
</dbReference>
<feature type="transmembrane region" description="Helical" evidence="1">
    <location>
        <begin position="75"/>
        <end position="98"/>
    </location>
</feature>
<proteinExistence type="predicted"/>
<keyword evidence="1" id="KW-0472">Membrane</keyword>
<sequence>MSKIEKSMRIYVFFSIIDLTVGSLGMLLYGIFTATYGPVWVRNQYIGLWLLTILFFYSIQSLYLELRTWSTKFGYFLDVVYFSISVILTLILAIFYCIPPRIDGLIWAFYIFAVNLTNVAILFLKRHHLNNLARPESKDFQYVIMQIVKVLNFLLRVIFLVVICFLINGASQEAIGKSRYPSRGKFVDLKISDSDSKTVKFHFLCDGPSSNKPLFLFEGSASHGLADYLSIQRLLKQNSRRSCIWDKPGLGYSDYLLTDIKSHYQLYDNLINSLDESGPYHFVGWGGGGSLIYEYAFNHPEKFESMIFIDAAPNDVEIQIRKKIKNWSDAQAEDYKNSLYSERKATFGAINGLGVPFGLMAPFSPNYEPFFPELSDEVKWYFLTEKTWITQEYFLKSALTGKDVFSTYKINQSIPINVITTVKSDDQIREKCRKNGYSVDSEKCKYDLDFNRELIVIRKSLKDLSSNGKLFECSDDECDLGFYVGKGANYTVDKLLQI</sequence>
<name>A0A3M7RGG8_BRAPC</name>
<keyword evidence="2" id="KW-0378">Hydrolase</keyword>
<comment type="caution">
    <text evidence="2">The sequence shown here is derived from an EMBL/GenBank/DDBJ whole genome shotgun (WGS) entry which is preliminary data.</text>
</comment>
<dbReference type="Gene3D" id="3.40.50.1820">
    <property type="entry name" value="alpha/beta hydrolase"/>
    <property type="match status" value="1"/>
</dbReference>
<dbReference type="EMBL" id="REGN01003430">
    <property type="protein sequence ID" value="RNA22554.1"/>
    <property type="molecule type" value="Genomic_DNA"/>
</dbReference>
<dbReference type="SUPFAM" id="SSF53474">
    <property type="entry name" value="alpha/beta-Hydrolases"/>
    <property type="match status" value="1"/>
</dbReference>
<evidence type="ECO:0000313" key="2">
    <source>
        <dbReference type="EMBL" id="RNA22554.1"/>
    </source>
</evidence>
<organism evidence="2 3">
    <name type="scientific">Brachionus plicatilis</name>
    <name type="common">Marine rotifer</name>
    <name type="synonym">Brachionus muelleri</name>
    <dbReference type="NCBI Taxonomy" id="10195"/>
    <lineage>
        <taxon>Eukaryota</taxon>
        <taxon>Metazoa</taxon>
        <taxon>Spiralia</taxon>
        <taxon>Gnathifera</taxon>
        <taxon>Rotifera</taxon>
        <taxon>Eurotatoria</taxon>
        <taxon>Monogononta</taxon>
        <taxon>Pseudotrocha</taxon>
        <taxon>Ploima</taxon>
        <taxon>Brachionidae</taxon>
        <taxon>Brachionus</taxon>
    </lineage>
</organism>
<reference evidence="2 3" key="1">
    <citation type="journal article" date="2018" name="Sci. Rep.">
        <title>Genomic signatures of local adaptation to the degree of environmental predictability in rotifers.</title>
        <authorList>
            <person name="Franch-Gras L."/>
            <person name="Hahn C."/>
            <person name="Garcia-Roger E.M."/>
            <person name="Carmona M.J."/>
            <person name="Serra M."/>
            <person name="Gomez A."/>
        </authorList>
    </citation>
    <scope>NUCLEOTIDE SEQUENCE [LARGE SCALE GENOMIC DNA]</scope>
    <source>
        <strain evidence="2">HYR1</strain>
    </source>
</reference>
<feature type="transmembrane region" description="Helical" evidence="1">
    <location>
        <begin position="104"/>
        <end position="124"/>
    </location>
</feature>
<dbReference type="OrthoDB" id="164921at2759"/>
<dbReference type="InterPro" id="IPR029058">
    <property type="entry name" value="AB_hydrolase_fold"/>
</dbReference>
<dbReference type="AlphaFoldDB" id="A0A3M7RGG8"/>